<evidence type="ECO:0000256" key="1">
    <source>
        <dbReference type="SAM" id="MobiDB-lite"/>
    </source>
</evidence>
<accession>A0ABQ7GJD2</accession>
<feature type="compositionally biased region" description="Basic and acidic residues" evidence="1">
    <location>
        <begin position="267"/>
        <end position="281"/>
    </location>
</feature>
<evidence type="ECO:0008006" key="4">
    <source>
        <dbReference type="Google" id="ProtNLM"/>
    </source>
</evidence>
<protein>
    <recommendedName>
        <fullName evidence="4">Encoded protein</fullName>
    </recommendedName>
</protein>
<feature type="region of interest" description="Disordered" evidence="1">
    <location>
        <begin position="92"/>
        <end position="159"/>
    </location>
</feature>
<feature type="region of interest" description="Disordered" evidence="1">
    <location>
        <begin position="23"/>
        <end position="46"/>
    </location>
</feature>
<feature type="compositionally biased region" description="Polar residues" evidence="1">
    <location>
        <begin position="144"/>
        <end position="154"/>
    </location>
</feature>
<evidence type="ECO:0000313" key="3">
    <source>
        <dbReference type="Proteomes" id="UP000815325"/>
    </source>
</evidence>
<organism evidence="2 3">
    <name type="scientific">Dunaliella salina</name>
    <name type="common">Green alga</name>
    <name type="synonym">Protococcus salinus</name>
    <dbReference type="NCBI Taxonomy" id="3046"/>
    <lineage>
        <taxon>Eukaryota</taxon>
        <taxon>Viridiplantae</taxon>
        <taxon>Chlorophyta</taxon>
        <taxon>core chlorophytes</taxon>
        <taxon>Chlorophyceae</taxon>
        <taxon>CS clade</taxon>
        <taxon>Chlamydomonadales</taxon>
        <taxon>Dunaliellaceae</taxon>
        <taxon>Dunaliella</taxon>
    </lineage>
</organism>
<dbReference type="EMBL" id="MU069741">
    <property type="protein sequence ID" value="KAF5834723.1"/>
    <property type="molecule type" value="Genomic_DNA"/>
</dbReference>
<dbReference type="Proteomes" id="UP000815325">
    <property type="component" value="Unassembled WGS sequence"/>
</dbReference>
<feature type="region of interest" description="Disordered" evidence="1">
    <location>
        <begin position="193"/>
        <end position="249"/>
    </location>
</feature>
<name>A0ABQ7GJD2_DUNSA</name>
<gene>
    <name evidence="2" type="ORF">DUNSADRAFT_8493</name>
</gene>
<proteinExistence type="predicted"/>
<reference evidence="2" key="1">
    <citation type="submission" date="2017-08" db="EMBL/GenBank/DDBJ databases">
        <authorList>
            <person name="Polle J.E."/>
            <person name="Barry K."/>
            <person name="Cushman J."/>
            <person name="Schmutz J."/>
            <person name="Tran D."/>
            <person name="Hathwaick L.T."/>
            <person name="Yim W.C."/>
            <person name="Jenkins J."/>
            <person name="Mckie-Krisberg Z.M."/>
            <person name="Prochnik S."/>
            <person name="Lindquist E."/>
            <person name="Dockter R.B."/>
            <person name="Adam C."/>
            <person name="Molina H."/>
            <person name="Bunkerborg J."/>
            <person name="Jin E."/>
            <person name="Buchheim M."/>
            <person name="Magnuson J."/>
        </authorList>
    </citation>
    <scope>NUCLEOTIDE SEQUENCE</scope>
    <source>
        <strain evidence="2">CCAP 19/18</strain>
    </source>
</reference>
<sequence>MILHSHDGLVLGLLHRTQVKVENAGDECGPPSPADPSSLRGGQAKKDACAPAPSVFLVARSEGPDRLTPLQQVKKAISNAFFVRIGNWGTEPCRRVQSDTPQPAKAPPEQDKASISNPLDSQIPSSPGTGSRTPIRQLKPGLSRSANARMPSTDSMERGVQHLPLKSCFSRSMDRTLVKHVSFSLDGAAEVLGEGPGEASSCARTSDCRPSSTFPSEDTPSCSSGPRSSNPPPASPDNSAKSGSTRSRSSADTFFFQGILGRSRRGSKSDESLPTLEHSEAGDGDAAQEEKPRVAGRKGSLEFYQFAKPFDLGLEGEDGLQLYACSPTGDEGDAAIVDHAGCVVRRVKAGRRKRRNGYMLEAELAVRCFAIDGMEGTESWPVQLANAIVAIPPPFHQRAKSAEDLCLLSHL</sequence>
<comment type="caution">
    <text evidence="2">The sequence shown here is derived from an EMBL/GenBank/DDBJ whole genome shotgun (WGS) entry which is preliminary data.</text>
</comment>
<feature type="compositionally biased region" description="Polar residues" evidence="1">
    <location>
        <begin position="202"/>
        <end position="219"/>
    </location>
</feature>
<feature type="region of interest" description="Disordered" evidence="1">
    <location>
        <begin position="264"/>
        <end position="295"/>
    </location>
</feature>
<feature type="compositionally biased region" description="Low complexity" evidence="1">
    <location>
        <begin position="236"/>
        <end position="249"/>
    </location>
</feature>
<evidence type="ECO:0000313" key="2">
    <source>
        <dbReference type="EMBL" id="KAF5834723.1"/>
    </source>
</evidence>
<keyword evidence="3" id="KW-1185">Reference proteome</keyword>
<feature type="compositionally biased region" description="Polar residues" evidence="1">
    <location>
        <begin position="113"/>
        <end position="134"/>
    </location>
</feature>